<accession>A0A6N3FSV1</accession>
<dbReference type="GO" id="GO:0016757">
    <property type="term" value="F:glycosyltransferase activity"/>
    <property type="evidence" value="ECO:0007669"/>
    <property type="project" value="InterPro"/>
</dbReference>
<dbReference type="InterPro" id="IPR001296">
    <property type="entry name" value="Glyco_trans_1"/>
</dbReference>
<organism evidence="2">
    <name type="scientific">Clostridium symbiosum</name>
    <name type="common">Bacteroides symbiosus</name>
    <dbReference type="NCBI Taxonomy" id="1512"/>
    <lineage>
        <taxon>Bacteria</taxon>
        <taxon>Bacillati</taxon>
        <taxon>Bacillota</taxon>
        <taxon>Clostridia</taxon>
        <taxon>Lachnospirales</taxon>
        <taxon>Lachnospiraceae</taxon>
        <taxon>Otoolea</taxon>
    </lineage>
</organism>
<gene>
    <name evidence="2" type="ORF">CSLFYP84_02694</name>
</gene>
<dbReference type="Gene3D" id="3.40.50.2000">
    <property type="entry name" value="Glycogen Phosphorylase B"/>
    <property type="match status" value="2"/>
</dbReference>
<dbReference type="EMBL" id="CACRUA010000029">
    <property type="protein sequence ID" value="VYU55567.1"/>
    <property type="molecule type" value="Genomic_DNA"/>
</dbReference>
<dbReference type="AlphaFoldDB" id="A0A6N3FSV1"/>
<protein>
    <submittedName>
        <fullName evidence="2">Putative glycosyl transferase</fullName>
    </submittedName>
</protein>
<dbReference type="InterPro" id="IPR050194">
    <property type="entry name" value="Glycosyltransferase_grp1"/>
</dbReference>
<dbReference type="RefSeq" id="WP_156684740.1">
    <property type="nucleotide sequence ID" value="NZ_CACRUA010000029.1"/>
</dbReference>
<keyword evidence="2" id="KW-0808">Transferase</keyword>
<proteinExistence type="predicted"/>
<dbReference type="SUPFAM" id="SSF53756">
    <property type="entry name" value="UDP-Glycosyltransferase/glycogen phosphorylase"/>
    <property type="match status" value="1"/>
</dbReference>
<name>A0A6N3FSV1_CLOSY</name>
<dbReference type="CDD" id="cd03794">
    <property type="entry name" value="GT4_WbuB-like"/>
    <property type="match status" value="1"/>
</dbReference>
<reference evidence="2" key="1">
    <citation type="submission" date="2019-11" db="EMBL/GenBank/DDBJ databases">
        <authorList>
            <person name="Feng L."/>
        </authorList>
    </citation>
    <scope>NUCLEOTIDE SEQUENCE</scope>
    <source>
        <strain evidence="2">CsymbiosumLFYP84</strain>
    </source>
</reference>
<evidence type="ECO:0000259" key="1">
    <source>
        <dbReference type="Pfam" id="PF00534"/>
    </source>
</evidence>
<dbReference type="PANTHER" id="PTHR45947:SF3">
    <property type="entry name" value="SULFOQUINOVOSYL TRANSFERASE SQD2"/>
    <property type="match status" value="1"/>
</dbReference>
<dbReference type="Pfam" id="PF00534">
    <property type="entry name" value="Glycos_transf_1"/>
    <property type="match status" value="1"/>
</dbReference>
<evidence type="ECO:0000313" key="2">
    <source>
        <dbReference type="EMBL" id="VYU55567.1"/>
    </source>
</evidence>
<feature type="domain" description="Glycosyl transferase family 1" evidence="1">
    <location>
        <begin position="215"/>
        <end position="384"/>
    </location>
</feature>
<sequence length="408" mass="46990">MNVLFLTIIDFETIEEKNIYTDLLRVFRKNGHRLYVISPEERRKKGKTRVQSNDGVTILKLKTGNLQKTNFIEKGISTCLLEPQFIRGIKKNFSDIKFDLVLYSTPPITFVKAIRYVKNRDDSYAYLLLKDIFPQNAVDLQILNTNGMKKWIYRYFRKKEKSLYAFSNKIGCMSQANVDYILKNNPSIHDTKLEVCPNSIELDKINKKNNEEIYRIRKRYGVPDHKVIFIYGGNLGAPQGVPFLMKCLEANEDESNSFLLIVGSGTEYPKLKHFFQARKLQNAKLLESLPVVEYKELAAASDVGLIFLDSRFTIPNFPSRLLAYLEQGMPVLAATDRNTDIGKIIVNGGFGEWCSSDSVEQFIECERKLLDESIRKQYGTAARKYLEENYDVENTYKIIMNAAGRKNV</sequence>
<dbReference type="PANTHER" id="PTHR45947">
    <property type="entry name" value="SULFOQUINOVOSYL TRANSFERASE SQD2"/>
    <property type="match status" value="1"/>
</dbReference>